<dbReference type="Pfam" id="PF13424">
    <property type="entry name" value="TPR_12"/>
    <property type="match status" value="2"/>
</dbReference>
<dbReference type="RefSeq" id="WP_015754371.1">
    <property type="nucleotide sequence ID" value="NC_013222.1"/>
</dbReference>
<feature type="domain" description="Histidine kinase" evidence="11">
    <location>
        <begin position="459"/>
        <end position="644"/>
    </location>
</feature>
<keyword evidence="5" id="KW-0547">Nucleotide-binding</keyword>
<dbReference type="InterPro" id="IPR005467">
    <property type="entry name" value="His_kinase_dom"/>
</dbReference>
<keyword evidence="10" id="KW-1133">Transmembrane helix</keyword>
<dbReference type="Pfam" id="PF07730">
    <property type="entry name" value="HisKA_3"/>
    <property type="match status" value="1"/>
</dbReference>
<dbReference type="Gene3D" id="1.25.40.10">
    <property type="entry name" value="Tetratricopeptide repeat domain"/>
    <property type="match status" value="1"/>
</dbReference>
<evidence type="ECO:0000313" key="12">
    <source>
        <dbReference type="EMBL" id="EAR15050.1"/>
    </source>
</evidence>
<dbReference type="Pfam" id="PF02518">
    <property type="entry name" value="HATPase_c"/>
    <property type="match status" value="1"/>
</dbReference>
<dbReference type="Proteomes" id="UP000009049">
    <property type="component" value="Chromosome"/>
</dbReference>
<dbReference type="SUPFAM" id="SSF48452">
    <property type="entry name" value="TPR-like"/>
    <property type="match status" value="2"/>
</dbReference>
<dbReference type="STRING" id="313596.RB2501_12007"/>
<sequence length="644" mass="72483">MPAKNIWIALWLLLSGTSLIAQKADPGLPDSLLRQLALTTDSARRAGIYLELSGWHERRDVALSRKFAEMALNTGTDSIQPEAYNKIGRSYFYQNQPDSAIAFFLRSTEAFEARGNPNKAAAVRISAGAAQMRQGRYQEALTAFFEGLGYFESARDSMQMGKTYNNIATIYGELGDVDHAIEYGEKALAIFRQYGLAQFRLITLPNLAGQYARQGDTLRARTYFREAEKLAGQMDEPFALARIYNNLGNLYLDSNRDSSEYYLNRSLEIKTRHGIEDGMGTLYNNLGYLYLKQGRPTQAARYLERALDHGRGANSATIYTNLAQAYEAAGNNVRALASLKRGMAIKDSLMEADYRKSLAELSSKYESERMAAEMLSLQNNYLQTDIRRKQNRNLLYLAIGILVLLGVTTYFMVKNARRKRIIAEQQKELEHQRAESLVGELETVSLDSLIEGQEKERQRIAEELHDSLGANLSALKLYVEEVSGADPVLHKKLRMALDQSYEDLRNISRGKNGYVLIDNGLVPAVREIARQLKSSRKIHVEVTNIDLNKRIQNSRELQLFRILQELLTNTLKHADANQVSIQFSEDDGQLHVVYEDDGKGFDPGKVKKGQGQINIENRIRKMDGNLVVESEPGEGVNVIISVPI</sequence>
<dbReference type="InterPro" id="IPR011990">
    <property type="entry name" value="TPR-like_helical_dom_sf"/>
</dbReference>
<keyword evidence="9" id="KW-0802">TPR repeat</keyword>
<evidence type="ECO:0000256" key="3">
    <source>
        <dbReference type="ARBA" id="ARBA00022553"/>
    </source>
</evidence>
<evidence type="ECO:0000256" key="1">
    <source>
        <dbReference type="ARBA" id="ARBA00000085"/>
    </source>
</evidence>
<evidence type="ECO:0000256" key="8">
    <source>
        <dbReference type="ARBA" id="ARBA00023012"/>
    </source>
</evidence>
<dbReference type="GO" id="GO:0005524">
    <property type="term" value="F:ATP binding"/>
    <property type="evidence" value="ECO:0007669"/>
    <property type="project" value="UniProtKB-KW"/>
</dbReference>
<dbReference type="PANTHER" id="PTHR24421:SF10">
    <property type="entry name" value="NITRATE_NITRITE SENSOR PROTEIN NARQ"/>
    <property type="match status" value="1"/>
</dbReference>
<dbReference type="PANTHER" id="PTHR24421">
    <property type="entry name" value="NITRATE/NITRITE SENSOR PROTEIN NARX-RELATED"/>
    <property type="match status" value="1"/>
</dbReference>
<dbReference type="PROSITE" id="PS50005">
    <property type="entry name" value="TPR"/>
    <property type="match status" value="2"/>
</dbReference>
<dbReference type="OrthoDB" id="9778366at2"/>
<dbReference type="PROSITE" id="PS50109">
    <property type="entry name" value="HIS_KIN"/>
    <property type="match status" value="1"/>
</dbReference>
<dbReference type="AlphaFoldDB" id="A4CN08"/>
<feature type="repeat" description="TPR" evidence="9">
    <location>
        <begin position="161"/>
        <end position="194"/>
    </location>
</feature>
<keyword evidence="3" id="KW-0597">Phosphoprotein</keyword>
<evidence type="ECO:0000259" key="11">
    <source>
        <dbReference type="PROSITE" id="PS50109"/>
    </source>
</evidence>
<evidence type="ECO:0000313" key="13">
    <source>
        <dbReference type="Proteomes" id="UP000009049"/>
    </source>
</evidence>
<evidence type="ECO:0000256" key="2">
    <source>
        <dbReference type="ARBA" id="ARBA00012438"/>
    </source>
</evidence>
<protein>
    <recommendedName>
        <fullName evidence="2">histidine kinase</fullName>
        <ecNumber evidence="2">2.7.13.3</ecNumber>
    </recommendedName>
</protein>
<dbReference type="GO" id="GO:0000155">
    <property type="term" value="F:phosphorelay sensor kinase activity"/>
    <property type="evidence" value="ECO:0007669"/>
    <property type="project" value="InterPro"/>
</dbReference>
<dbReference type="HOGENOM" id="CLU_000445_106_2_10"/>
<keyword evidence="13" id="KW-1185">Reference proteome</keyword>
<dbReference type="GO" id="GO:0046983">
    <property type="term" value="F:protein dimerization activity"/>
    <property type="evidence" value="ECO:0007669"/>
    <property type="project" value="InterPro"/>
</dbReference>
<reference evidence="12 13" key="1">
    <citation type="journal article" date="2009" name="J. Bacteriol.">
        <title>Complete genome sequence of Robiginitalea biformata HTCC2501.</title>
        <authorList>
            <person name="Oh H.M."/>
            <person name="Giovannoni S.J."/>
            <person name="Lee K."/>
            <person name="Ferriera S."/>
            <person name="Johnson J."/>
            <person name="Cho J.C."/>
        </authorList>
    </citation>
    <scope>NUCLEOTIDE SEQUENCE [LARGE SCALE GENOMIC DNA]</scope>
    <source>
        <strain evidence="13">ATCC BAA-864 / HTCC2501 / KCTC 12146</strain>
    </source>
</reference>
<evidence type="ECO:0000256" key="5">
    <source>
        <dbReference type="ARBA" id="ARBA00022741"/>
    </source>
</evidence>
<dbReference type="CDD" id="cd16917">
    <property type="entry name" value="HATPase_UhpB-NarQ-NarX-like"/>
    <property type="match status" value="1"/>
</dbReference>
<evidence type="ECO:0000256" key="7">
    <source>
        <dbReference type="ARBA" id="ARBA00022840"/>
    </source>
</evidence>
<name>A4CN08_ROBBH</name>
<organism evidence="12 13">
    <name type="scientific">Robiginitalea biformata (strain ATCC BAA-864 / DSM 15991 / KCTC 12146 / HTCC2501)</name>
    <dbReference type="NCBI Taxonomy" id="313596"/>
    <lineage>
        <taxon>Bacteria</taxon>
        <taxon>Pseudomonadati</taxon>
        <taxon>Bacteroidota</taxon>
        <taxon>Flavobacteriia</taxon>
        <taxon>Flavobacteriales</taxon>
        <taxon>Flavobacteriaceae</taxon>
        <taxon>Robiginitalea</taxon>
    </lineage>
</organism>
<comment type="catalytic activity">
    <reaction evidence="1">
        <text>ATP + protein L-histidine = ADP + protein N-phospho-L-histidine.</text>
        <dbReference type="EC" id="2.7.13.3"/>
    </reaction>
</comment>
<dbReference type="Pfam" id="PF13181">
    <property type="entry name" value="TPR_8"/>
    <property type="match status" value="1"/>
</dbReference>
<dbReference type="EMBL" id="CP001712">
    <property type="protein sequence ID" value="EAR15050.1"/>
    <property type="molecule type" value="Genomic_DNA"/>
</dbReference>
<proteinExistence type="predicted"/>
<dbReference type="eggNOG" id="COG4585">
    <property type="taxonomic scope" value="Bacteria"/>
</dbReference>
<feature type="transmembrane region" description="Helical" evidence="10">
    <location>
        <begin position="394"/>
        <end position="413"/>
    </location>
</feature>
<dbReference type="KEGG" id="rbi:RB2501_12007"/>
<dbReference type="InterPro" id="IPR011712">
    <property type="entry name" value="Sig_transdc_His_kin_sub3_dim/P"/>
</dbReference>
<gene>
    <name evidence="12" type="ordered locus">RB2501_12007</name>
</gene>
<dbReference type="Gene3D" id="3.30.565.10">
    <property type="entry name" value="Histidine kinase-like ATPase, C-terminal domain"/>
    <property type="match status" value="1"/>
</dbReference>
<dbReference type="InterPro" id="IPR003594">
    <property type="entry name" value="HATPase_dom"/>
</dbReference>
<accession>A4CN08</accession>
<dbReference type="InterPro" id="IPR036890">
    <property type="entry name" value="HATPase_C_sf"/>
</dbReference>
<evidence type="ECO:0000256" key="9">
    <source>
        <dbReference type="PROSITE-ProRule" id="PRU00339"/>
    </source>
</evidence>
<evidence type="ECO:0000256" key="6">
    <source>
        <dbReference type="ARBA" id="ARBA00022777"/>
    </source>
</evidence>
<evidence type="ECO:0000256" key="10">
    <source>
        <dbReference type="SAM" id="Phobius"/>
    </source>
</evidence>
<dbReference type="InterPro" id="IPR050482">
    <property type="entry name" value="Sensor_HK_TwoCompSys"/>
</dbReference>
<keyword evidence="10" id="KW-0812">Transmembrane</keyword>
<keyword evidence="8" id="KW-0902">Two-component regulatory system</keyword>
<keyword evidence="6 12" id="KW-0418">Kinase</keyword>
<keyword evidence="7" id="KW-0067">ATP-binding</keyword>
<keyword evidence="10" id="KW-0472">Membrane</keyword>
<dbReference type="Gene3D" id="1.20.5.1930">
    <property type="match status" value="1"/>
</dbReference>
<dbReference type="EC" id="2.7.13.3" evidence="2"/>
<dbReference type="InterPro" id="IPR019734">
    <property type="entry name" value="TPR_rpt"/>
</dbReference>
<evidence type="ECO:0000256" key="4">
    <source>
        <dbReference type="ARBA" id="ARBA00022679"/>
    </source>
</evidence>
<dbReference type="SUPFAM" id="SSF55874">
    <property type="entry name" value="ATPase domain of HSP90 chaperone/DNA topoisomerase II/histidine kinase"/>
    <property type="match status" value="1"/>
</dbReference>
<keyword evidence="4" id="KW-0808">Transferase</keyword>
<dbReference type="eggNOG" id="COG0457">
    <property type="taxonomic scope" value="Bacteria"/>
</dbReference>
<feature type="repeat" description="TPR" evidence="9">
    <location>
        <begin position="280"/>
        <end position="313"/>
    </location>
</feature>
<dbReference type="GO" id="GO:0016020">
    <property type="term" value="C:membrane"/>
    <property type="evidence" value="ECO:0007669"/>
    <property type="project" value="InterPro"/>
</dbReference>
<dbReference type="SMART" id="SM00028">
    <property type="entry name" value="TPR"/>
    <property type="match status" value="7"/>
</dbReference>